<name>A0A381Z617_9ZZZZ</name>
<dbReference type="EMBL" id="UINC01020068">
    <property type="protein sequence ID" value="SVA84629.1"/>
    <property type="molecule type" value="Genomic_DNA"/>
</dbReference>
<reference evidence="1" key="1">
    <citation type="submission" date="2018-05" db="EMBL/GenBank/DDBJ databases">
        <authorList>
            <person name="Lanie J.A."/>
            <person name="Ng W.-L."/>
            <person name="Kazmierczak K.M."/>
            <person name="Andrzejewski T.M."/>
            <person name="Davidsen T.M."/>
            <person name="Wayne K.J."/>
            <person name="Tettelin H."/>
            <person name="Glass J.I."/>
            <person name="Rusch D."/>
            <person name="Podicherti R."/>
            <person name="Tsui H.-C.T."/>
            <person name="Winkler M.E."/>
        </authorList>
    </citation>
    <scope>NUCLEOTIDE SEQUENCE</scope>
</reference>
<organism evidence="1">
    <name type="scientific">marine metagenome</name>
    <dbReference type="NCBI Taxonomy" id="408172"/>
    <lineage>
        <taxon>unclassified sequences</taxon>
        <taxon>metagenomes</taxon>
        <taxon>ecological metagenomes</taxon>
    </lineage>
</organism>
<dbReference type="AlphaFoldDB" id="A0A381Z617"/>
<accession>A0A381Z617</accession>
<evidence type="ECO:0000313" key="1">
    <source>
        <dbReference type="EMBL" id="SVA84629.1"/>
    </source>
</evidence>
<proteinExistence type="predicted"/>
<protein>
    <submittedName>
        <fullName evidence="1">Uncharacterized protein</fullName>
    </submittedName>
</protein>
<sequence>MGFRSAPLDAQLEKRKMPIKRISFVFIRLFRSLLSECKKTSQG</sequence>
<gene>
    <name evidence="1" type="ORF">METZ01_LOCUS137483</name>
</gene>